<dbReference type="PRINTS" id="PR00455">
    <property type="entry name" value="HTHTETR"/>
</dbReference>
<dbReference type="SUPFAM" id="SSF46689">
    <property type="entry name" value="Homeodomain-like"/>
    <property type="match status" value="1"/>
</dbReference>
<evidence type="ECO:0000256" key="2">
    <source>
        <dbReference type="ARBA" id="ARBA00023125"/>
    </source>
</evidence>
<accession>A0ABW4MKB9</accession>
<dbReference type="Proteomes" id="UP001597227">
    <property type="component" value="Unassembled WGS sequence"/>
</dbReference>
<feature type="DNA-binding region" description="H-T-H motif" evidence="3">
    <location>
        <begin position="34"/>
        <end position="53"/>
    </location>
</feature>
<evidence type="ECO:0000256" key="1">
    <source>
        <dbReference type="ARBA" id="ARBA00022491"/>
    </source>
</evidence>
<dbReference type="EMBL" id="JBHUEK010000009">
    <property type="protein sequence ID" value="MFD1778396.1"/>
    <property type="molecule type" value="Genomic_DNA"/>
</dbReference>
<name>A0ABW4MKB9_9BACI</name>
<organism evidence="5 6">
    <name type="scientific">Fredinandcohnia salidurans</name>
    <dbReference type="NCBI Taxonomy" id="2595041"/>
    <lineage>
        <taxon>Bacteria</taxon>
        <taxon>Bacillati</taxon>
        <taxon>Bacillota</taxon>
        <taxon>Bacilli</taxon>
        <taxon>Bacillales</taxon>
        <taxon>Bacillaceae</taxon>
        <taxon>Fredinandcohnia</taxon>
    </lineage>
</organism>
<sequence>MPKITFFNLPDDKKRTLLEAAKQEFSSVPLFDASISNIIKSAGIPRGSFYQYFEDKEDVFFFLLSEYAKEKKVAFLSMLEKHDGDLFQTMVDFFELFLEEDEEEFTFLKNALLNMTHKIERTFDRITGEVEMNENFMKLSSRINKSKLNVSNDEELFHAMQIITSVMLRNLIHAFAYDLSSESALRSFTIEMNLLKKGLVR</sequence>
<keyword evidence="6" id="KW-1185">Reference proteome</keyword>
<evidence type="ECO:0000259" key="4">
    <source>
        <dbReference type="PROSITE" id="PS50977"/>
    </source>
</evidence>
<proteinExistence type="predicted"/>
<dbReference type="Pfam" id="PF00440">
    <property type="entry name" value="TetR_N"/>
    <property type="match status" value="1"/>
</dbReference>
<dbReference type="PANTHER" id="PTHR43479:SF11">
    <property type="entry name" value="ACREF_ENVCD OPERON REPRESSOR-RELATED"/>
    <property type="match status" value="1"/>
</dbReference>
<dbReference type="Gene3D" id="1.10.357.10">
    <property type="entry name" value="Tetracycline Repressor, domain 2"/>
    <property type="match status" value="1"/>
</dbReference>
<dbReference type="InterPro" id="IPR009057">
    <property type="entry name" value="Homeodomain-like_sf"/>
</dbReference>
<dbReference type="RefSeq" id="WP_304212520.1">
    <property type="nucleotide sequence ID" value="NZ_JBHUEK010000009.1"/>
</dbReference>
<comment type="caution">
    <text evidence="5">The sequence shown here is derived from an EMBL/GenBank/DDBJ whole genome shotgun (WGS) entry which is preliminary data.</text>
</comment>
<evidence type="ECO:0000313" key="5">
    <source>
        <dbReference type="EMBL" id="MFD1778396.1"/>
    </source>
</evidence>
<gene>
    <name evidence="5" type="ORF">ACFSFW_06925</name>
</gene>
<dbReference type="PROSITE" id="PS50977">
    <property type="entry name" value="HTH_TETR_2"/>
    <property type="match status" value="1"/>
</dbReference>
<dbReference type="InterPro" id="IPR050624">
    <property type="entry name" value="HTH-type_Tx_Regulator"/>
</dbReference>
<protein>
    <submittedName>
        <fullName evidence="5">TetR/AcrR family transcriptional regulator</fullName>
    </submittedName>
</protein>
<dbReference type="InterPro" id="IPR001647">
    <property type="entry name" value="HTH_TetR"/>
</dbReference>
<evidence type="ECO:0000313" key="6">
    <source>
        <dbReference type="Proteomes" id="UP001597227"/>
    </source>
</evidence>
<feature type="domain" description="HTH tetR-type" evidence="4">
    <location>
        <begin position="11"/>
        <end position="71"/>
    </location>
</feature>
<evidence type="ECO:0000256" key="3">
    <source>
        <dbReference type="PROSITE-ProRule" id="PRU00335"/>
    </source>
</evidence>
<keyword evidence="1" id="KW-0678">Repressor</keyword>
<reference evidence="6" key="1">
    <citation type="journal article" date="2019" name="Int. J. Syst. Evol. Microbiol.">
        <title>The Global Catalogue of Microorganisms (GCM) 10K type strain sequencing project: providing services to taxonomists for standard genome sequencing and annotation.</title>
        <authorList>
            <consortium name="The Broad Institute Genomics Platform"/>
            <consortium name="The Broad Institute Genome Sequencing Center for Infectious Disease"/>
            <person name="Wu L."/>
            <person name="Ma J."/>
        </authorList>
    </citation>
    <scope>NUCLEOTIDE SEQUENCE [LARGE SCALE GENOMIC DNA]</scope>
    <source>
        <strain evidence="6">CCUG 15531</strain>
    </source>
</reference>
<dbReference type="Pfam" id="PF17924">
    <property type="entry name" value="TetR_C_19"/>
    <property type="match status" value="1"/>
</dbReference>
<keyword evidence="2 3" id="KW-0238">DNA-binding</keyword>
<dbReference type="PANTHER" id="PTHR43479">
    <property type="entry name" value="ACREF/ENVCD OPERON REPRESSOR-RELATED"/>
    <property type="match status" value="1"/>
</dbReference>